<evidence type="ECO:0000313" key="1">
    <source>
        <dbReference type="EMBL" id="TNV75070.1"/>
    </source>
</evidence>
<keyword evidence="2" id="KW-1185">Reference proteome</keyword>
<sequence>MIEVAGLFESVFQNLFGPRGLRQLAHRDHVRPRLDDLLDFDADLAQIDIQILEHIRRYAAAFLDEAQQQMFGTDIIMIEPLGFRVCQLHHPAGPVGEPFVHVHDTLLSFALVGVLDRFGKLRIIPCPSPLSNREFAPRFHAY</sequence>
<dbReference type="Proteomes" id="UP000785679">
    <property type="component" value="Unassembled WGS sequence"/>
</dbReference>
<gene>
    <name evidence="1" type="ORF">FGO68_gene14602</name>
</gene>
<name>A0A8J8NIU3_HALGN</name>
<dbReference type="EMBL" id="RRYP01016510">
    <property type="protein sequence ID" value="TNV75070.1"/>
    <property type="molecule type" value="Genomic_DNA"/>
</dbReference>
<accession>A0A8J8NIU3</accession>
<comment type="caution">
    <text evidence="1">The sequence shown here is derived from an EMBL/GenBank/DDBJ whole genome shotgun (WGS) entry which is preliminary data.</text>
</comment>
<protein>
    <submittedName>
        <fullName evidence="1">Uncharacterized protein</fullName>
    </submittedName>
</protein>
<proteinExistence type="predicted"/>
<organism evidence="1 2">
    <name type="scientific">Halteria grandinella</name>
    <dbReference type="NCBI Taxonomy" id="5974"/>
    <lineage>
        <taxon>Eukaryota</taxon>
        <taxon>Sar</taxon>
        <taxon>Alveolata</taxon>
        <taxon>Ciliophora</taxon>
        <taxon>Intramacronucleata</taxon>
        <taxon>Spirotrichea</taxon>
        <taxon>Stichotrichia</taxon>
        <taxon>Sporadotrichida</taxon>
        <taxon>Halteriidae</taxon>
        <taxon>Halteria</taxon>
    </lineage>
</organism>
<evidence type="ECO:0000313" key="2">
    <source>
        <dbReference type="Proteomes" id="UP000785679"/>
    </source>
</evidence>
<dbReference type="AlphaFoldDB" id="A0A8J8NIU3"/>
<reference evidence="1" key="1">
    <citation type="submission" date="2019-06" db="EMBL/GenBank/DDBJ databases">
        <authorList>
            <person name="Zheng W."/>
        </authorList>
    </citation>
    <scope>NUCLEOTIDE SEQUENCE</scope>
    <source>
        <strain evidence="1">QDHG01</strain>
    </source>
</reference>